<dbReference type="GO" id="GO:0003677">
    <property type="term" value="F:DNA binding"/>
    <property type="evidence" value="ECO:0007669"/>
    <property type="project" value="InterPro"/>
</dbReference>
<dbReference type="EMBL" id="JAANIT010003890">
    <property type="protein sequence ID" value="KAG1533390.1"/>
    <property type="molecule type" value="Genomic_DNA"/>
</dbReference>
<evidence type="ECO:0000313" key="3">
    <source>
        <dbReference type="Proteomes" id="UP000717996"/>
    </source>
</evidence>
<feature type="domain" description="Ndc10" evidence="1">
    <location>
        <begin position="4"/>
        <end position="103"/>
    </location>
</feature>
<accession>A0A9P7C2E3</accession>
<evidence type="ECO:0000259" key="1">
    <source>
        <dbReference type="Pfam" id="PF16787"/>
    </source>
</evidence>
<gene>
    <name evidence="2" type="ORF">G6F51_012637</name>
</gene>
<comment type="caution">
    <text evidence="2">The sequence shown here is derived from an EMBL/GenBank/DDBJ whole genome shotgun (WGS) entry which is preliminary data.</text>
</comment>
<name>A0A9P7C2E3_RHIOR</name>
<dbReference type="AlphaFoldDB" id="A0A9P7C2E3"/>
<sequence length="368" mass="41906">MVANEGVSGDQQRQVGRWGSDRMVGCYLSGLPVDAIKVLAGFTTRKGDYFINRGSIEPSEELRKMVFPWIEHWREKFYRKEVEDDIAGPNFLDLMDYLRTVFFARLSDYEERLSAAIAANDEKFKMSQHLEVLLTEVAAAMKTGFDSMNAMMNIVQSQNQLTLDAKEEEEEGIQNDDTEEEEDARYASELSLSNILSFANPQLRDVYQSIIPAEEMKNINYSRQQKKMELAFDNEMNSVIDGVLDKLKLDTITTTNTDTLHIMIDELKHKESDKRSSNYQVLNVVEMVTYITWFLLPRNHPKSTSNTSGRHPFLSLPEQCGIAFSFTRSLTAMRSRNVVLCPPPPADYASLMLTPSPTLWPTVPVNGQ</sequence>
<dbReference type="Pfam" id="PF16787">
    <property type="entry name" value="NDC10_II"/>
    <property type="match status" value="1"/>
</dbReference>
<dbReference type="InterPro" id="IPR038279">
    <property type="entry name" value="Ndc10_dom2_sf"/>
</dbReference>
<organism evidence="2 3">
    <name type="scientific">Rhizopus oryzae</name>
    <name type="common">Mucormycosis agent</name>
    <name type="synonym">Rhizopus arrhizus var. delemar</name>
    <dbReference type="NCBI Taxonomy" id="64495"/>
    <lineage>
        <taxon>Eukaryota</taxon>
        <taxon>Fungi</taxon>
        <taxon>Fungi incertae sedis</taxon>
        <taxon>Mucoromycota</taxon>
        <taxon>Mucoromycotina</taxon>
        <taxon>Mucoromycetes</taxon>
        <taxon>Mucorales</taxon>
        <taxon>Mucorineae</taxon>
        <taxon>Rhizopodaceae</taxon>
        <taxon>Rhizopus</taxon>
    </lineage>
</organism>
<reference evidence="2" key="1">
    <citation type="journal article" date="2020" name="Microb. Genom.">
        <title>Genetic diversity of clinical and environmental Mucorales isolates obtained from an investigation of mucormycosis cases among solid organ transplant recipients.</title>
        <authorList>
            <person name="Nguyen M.H."/>
            <person name="Kaul D."/>
            <person name="Muto C."/>
            <person name="Cheng S.J."/>
            <person name="Richter R.A."/>
            <person name="Bruno V.M."/>
            <person name="Liu G."/>
            <person name="Beyhan S."/>
            <person name="Sundermann A.J."/>
            <person name="Mounaud S."/>
            <person name="Pasculle A.W."/>
            <person name="Nierman W.C."/>
            <person name="Driscoll E."/>
            <person name="Cumbie R."/>
            <person name="Clancy C.J."/>
            <person name="Dupont C.L."/>
        </authorList>
    </citation>
    <scope>NUCLEOTIDE SEQUENCE</scope>
    <source>
        <strain evidence="2">GL16</strain>
    </source>
</reference>
<dbReference type="Gene3D" id="1.10.443.20">
    <property type="entry name" value="Centromere DNA-binding protein complex CBF3 subunit, domain 2"/>
    <property type="match status" value="1"/>
</dbReference>
<evidence type="ECO:0000313" key="2">
    <source>
        <dbReference type="EMBL" id="KAG1533390.1"/>
    </source>
</evidence>
<protein>
    <recommendedName>
        <fullName evidence="1">Ndc10 domain-containing protein</fullName>
    </recommendedName>
</protein>
<proteinExistence type="predicted"/>
<dbReference type="Proteomes" id="UP000717996">
    <property type="component" value="Unassembled WGS sequence"/>
</dbReference>
<dbReference type="InterPro" id="IPR031872">
    <property type="entry name" value="NDC10_II"/>
</dbReference>